<dbReference type="EMBL" id="LXQA010339026">
    <property type="protein sequence ID" value="MCI45054.1"/>
    <property type="molecule type" value="Genomic_DNA"/>
</dbReference>
<dbReference type="Proteomes" id="UP000265520">
    <property type="component" value="Unassembled WGS sequence"/>
</dbReference>
<dbReference type="AlphaFoldDB" id="A0A392SA43"/>
<proteinExistence type="predicted"/>
<sequence>STDFSLEFKCFVKEKLEHLWSQEQAQNRGHQEP</sequence>
<accession>A0A392SA43</accession>
<feature type="non-terminal residue" evidence="1">
    <location>
        <position position="1"/>
    </location>
</feature>
<organism evidence="1 2">
    <name type="scientific">Trifolium medium</name>
    <dbReference type="NCBI Taxonomy" id="97028"/>
    <lineage>
        <taxon>Eukaryota</taxon>
        <taxon>Viridiplantae</taxon>
        <taxon>Streptophyta</taxon>
        <taxon>Embryophyta</taxon>
        <taxon>Tracheophyta</taxon>
        <taxon>Spermatophyta</taxon>
        <taxon>Magnoliopsida</taxon>
        <taxon>eudicotyledons</taxon>
        <taxon>Gunneridae</taxon>
        <taxon>Pentapetalae</taxon>
        <taxon>rosids</taxon>
        <taxon>fabids</taxon>
        <taxon>Fabales</taxon>
        <taxon>Fabaceae</taxon>
        <taxon>Papilionoideae</taxon>
        <taxon>50 kb inversion clade</taxon>
        <taxon>NPAAA clade</taxon>
        <taxon>Hologalegina</taxon>
        <taxon>IRL clade</taxon>
        <taxon>Trifolieae</taxon>
        <taxon>Trifolium</taxon>
    </lineage>
</organism>
<name>A0A392SA43_9FABA</name>
<evidence type="ECO:0000313" key="1">
    <source>
        <dbReference type="EMBL" id="MCI45054.1"/>
    </source>
</evidence>
<protein>
    <submittedName>
        <fullName evidence="1">Uncharacterized protein</fullName>
    </submittedName>
</protein>
<evidence type="ECO:0000313" key="2">
    <source>
        <dbReference type="Proteomes" id="UP000265520"/>
    </source>
</evidence>
<reference evidence="1 2" key="1">
    <citation type="journal article" date="2018" name="Front. Plant Sci.">
        <title>Red Clover (Trifolium pratense) and Zigzag Clover (T. medium) - A Picture of Genomic Similarities and Differences.</title>
        <authorList>
            <person name="Dluhosova J."/>
            <person name="Istvanek J."/>
            <person name="Nedelnik J."/>
            <person name="Repkova J."/>
        </authorList>
    </citation>
    <scope>NUCLEOTIDE SEQUENCE [LARGE SCALE GENOMIC DNA]</scope>
    <source>
        <strain evidence="2">cv. 10/8</strain>
        <tissue evidence="1">Leaf</tissue>
    </source>
</reference>
<keyword evidence="2" id="KW-1185">Reference proteome</keyword>
<comment type="caution">
    <text evidence="1">The sequence shown here is derived from an EMBL/GenBank/DDBJ whole genome shotgun (WGS) entry which is preliminary data.</text>
</comment>